<dbReference type="Gene3D" id="1.20.5.110">
    <property type="match status" value="1"/>
</dbReference>
<dbReference type="HAMAP" id="MF_00499">
    <property type="entry name" value="Ribosomal_eL13"/>
    <property type="match status" value="1"/>
</dbReference>
<evidence type="ECO:0000256" key="4">
    <source>
        <dbReference type="RuleBase" id="RU000572"/>
    </source>
</evidence>
<feature type="region of interest" description="Disordered" evidence="5">
    <location>
        <begin position="35"/>
        <end position="59"/>
    </location>
</feature>
<accession>A0A7S0L787</accession>
<evidence type="ECO:0000256" key="1">
    <source>
        <dbReference type="ARBA" id="ARBA00005640"/>
    </source>
</evidence>
<comment type="similarity">
    <text evidence="1 4">Belongs to the eukaryotic ribosomal protein eL13 family.</text>
</comment>
<evidence type="ECO:0000256" key="2">
    <source>
        <dbReference type="ARBA" id="ARBA00022980"/>
    </source>
</evidence>
<evidence type="ECO:0000256" key="5">
    <source>
        <dbReference type="SAM" id="MobiDB-lite"/>
    </source>
</evidence>
<keyword evidence="2 4" id="KW-0689">Ribosomal protein</keyword>
<evidence type="ECO:0000313" key="6">
    <source>
        <dbReference type="EMBL" id="CAD8601606.1"/>
    </source>
</evidence>
<dbReference type="PANTHER" id="PTHR11722">
    <property type="entry name" value="60S RIBOSOMAL PROTEIN L13"/>
    <property type="match status" value="1"/>
</dbReference>
<name>A0A7S0L787_9EUKA</name>
<dbReference type="InterPro" id="IPR018256">
    <property type="entry name" value="Ribosomal_eL13_CS"/>
</dbReference>
<evidence type="ECO:0000256" key="3">
    <source>
        <dbReference type="ARBA" id="ARBA00023274"/>
    </source>
</evidence>
<dbReference type="GO" id="GO:0003735">
    <property type="term" value="F:structural constituent of ribosome"/>
    <property type="evidence" value="ECO:0007669"/>
    <property type="project" value="InterPro"/>
</dbReference>
<keyword evidence="3 4" id="KW-0687">Ribonucleoprotein</keyword>
<gene>
    <name evidence="6" type="ORF">CPEL01642_LOCUS4937</name>
</gene>
<dbReference type="GO" id="GO:0022625">
    <property type="term" value="C:cytosolic large ribosomal subunit"/>
    <property type="evidence" value="ECO:0007669"/>
    <property type="project" value="TreeGrafter"/>
</dbReference>
<protein>
    <recommendedName>
        <fullName evidence="4">60S ribosomal protein L13</fullName>
    </recommendedName>
</protein>
<dbReference type="AlphaFoldDB" id="A0A7S0L787"/>
<dbReference type="Pfam" id="PF01294">
    <property type="entry name" value="Ribosomal_L13e"/>
    <property type="match status" value="1"/>
</dbReference>
<reference evidence="6" key="1">
    <citation type="submission" date="2021-01" db="EMBL/GenBank/DDBJ databases">
        <authorList>
            <person name="Corre E."/>
            <person name="Pelletier E."/>
            <person name="Niang G."/>
            <person name="Scheremetjew M."/>
            <person name="Finn R."/>
            <person name="Kale V."/>
            <person name="Holt S."/>
            <person name="Cochrane G."/>
            <person name="Meng A."/>
            <person name="Brown T."/>
            <person name="Cohen L."/>
        </authorList>
    </citation>
    <scope>NUCLEOTIDE SEQUENCE</scope>
    <source>
        <strain evidence="6">PLY182g</strain>
    </source>
</reference>
<dbReference type="PROSITE" id="PS01104">
    <property type="entry name" value="RIBOSOMAL_L13E"/>
    <property type="match status" value="1"/>
</dbReference>
<dbReference type="PANTHER" id="PTHR11722:SF0">
    <property type="entry name" value="LARGE RIBOSOMAL SUBUNIT PROTEIN EL13"/>
    <property type="match status" value="1"/>
</dbReference>
<organism evidence="6">
    <name type="scientific">Coccolithus braarudii</name>
    <dbReference type="NCBI Taxonomy" id="221442"/>
    <lineage>
        <taxon>Eukaryota</taxon>
        <taxon>Haptista</taxon>
        <taxon>Haptophyta</taxon>
        <taxon>Prymnesiophyceae</taxon>
        <taxon>Coccolithales</taxon>
        <taxon>Coccolithaceae</taxon>
        <taxon>Coccolithus</taxon>
    </lineage>
</organism>
<dbReference type="InterPro" id="IPR001380">
    <property type="entry name" value="Ribosomal_eL13"/>
</dbReference>
<dbReference type="GO" id="GO:0003723">
    <property type="term" value="F:RNA binding"/>
    <property type="evidence" value="ECO:0007669"/>
    <property type="project" value="TreeGrafter"/>
</dbReference>
<dbReference type="EMBL" id="HBEY01010205">
    <property type="protein sequence ID" value="CAD8601606.1"/>
    <property type="molecule type" value="Transcribed_RNA"/>
</dbReference>
<proteinExistence type="inferred from homology"/>
<sequence>MVKHNNVIPGQHFHKDWAKRVKTWFGQPIQKKIRRDLRKEKAAKNAPRPSSGSLRPLVHCPTQKYNSKVKLGRGFTLEELKAAGINRKFAQTVGIAVDHRRTNKCEESLSTNVDRLKSYKARLVIFPRRAGVFKNGDSSAAEIAEAQKIDVDITSMPKRAEAVTFTTVTEEMKAAQGYAALRRARTDARLVGIRKKMKEAKEEKKDE</sequence>
<dbReference type="GO" id="GO:0006412">
    <property type="term" value="P:translation"/>
    <property type="evidence" value="ECO:0007669"/>
    <property type="project" value="InterPro"/>
</dbReference>